<keyword evidence="2" id="KW-1185">Reference proteome</keyword>
<sequence>MCDTLEVELSYSMDKLMSARSSVKLNESHGYCETSQGHRFSSSFIPGLEEDFFVFDDAFPFFFSHAVIASKLTVSIKNKQNDLLCMDAPFRLVLFPRFTSLSLEETYPKQLYDALPSGDRFATAFLQPKYVAPAQA</sequence>
<name>E4V0M2_ARTGP</name>
<dbReference type="GeneID" id="10026866"/>
<evidence type="ECO:0000313" key="1">
    <source>
        <dbReference type="EMBL" id="EFR03159.1"/>
    </source>
</evidence>
<evidence type="ECO:0000313" key="2">
    <source>
        <dbReference type="Proteomes" id="UP000002669"/>
    </source>
</evidence>
<protein>
    <submittedName>
        <fullName evidence="1">Uncharacterized protein</fullName>
    </submittedName>
</protein>
<dbReference type="HOGENOM" id="CLU_1874947_0_0_1"/>
<dbReference type="VEuPathDB" id="FungiDB:MGYG_06154"/>
<dbReference type="RefSeq" id="XP_003171613.1">
    <property type="nucleotide sequence ID" value="XM_003171565.1"/>
</dbReference>
<dbReference type="Proteomes" id="UP000002669">
    <property type="component" value="Unassembled WGS sequence"/>
</dbReference>
<dbReference type="EMBL" id="DS989826">
    <property type="protein sequence ID" value="EFR03159.1"/>
    <property type="molecule type" value="Genomic_DNA"/>
</dbReference>
<dbReference type="InParanoid" id="E4V0M2"/>
<organism evidence="2">
    <name type="scientific">Arthroderma gypseum (strain ATCC MYA-4604 / CBS 118893)</name>
    <name type="common">Microsporum gypseum</name>
    <dbReference type="NCBI Taxonomy" id="535722"/>
    <lineage>
        <taxon>Eukaryota</taxon>
        <taxon>Fungi</taxon>
        <taxon>Dikarya</taxon>
        <taxon>Ascomycota</taxon>
        <taxon>Pezizomycotina</taxon>
        <taxon>Eurotiomycetes</taxon>
        <taxon>Eurotiomycetidae</taxon>
        <taxon>Onygenales</taxon>
        <taxon>Arthrodermataceae</taxon>
        <taxon>Nannizzia</taxon>
    </lineage>
</organism>
<gene>
    <name evidence="1" type="ORF">MGYG_06154</name>
</gene>
<accession>E4V0M2</accession>
<proteinExistence type="predicted"/>
<reference evidence="2" key="1">
    <citation type="journal article" date="2012" name="MBio">
        <title>Comparative genome analysis of Trichophyton rubrum and related dermatophytes reveals candidate genes involved in infection.</title>
        <authorList>
            <person name="Martinez D.A."/>
            <person name="Oliver B.G."/>
            <person name="Graeser Y."/>
            <person name="Goldberg J.M."/>
            <person name="Li W."/>
            <person name="Martinez-Rossi N.M."/>
            <person name="Monod M."/>
            <person name="Shelest E."/>
            <person name="Barton R.C."/>
            <person name="Birch E."/>
            <person name="Brakhage A.A."/>
            <person name="Chen Z."/>
            <person name="Gurr S.J."/>
            <person name="Heiman D."/>
            <person name="Heitman J."/>
            <person name="Kosti I."/>
            <person name="Rossi A."/>
            <person name="Saif S."/>
            <person name="Samalova M."/>
            <person name="Saunders C.W."/>
            <person name="Shea T."/>
            <person name="Summerbell R.C."/>
            <person name="Xu J."/>
            <person name="Young S."/>
            <person name="Zeng Q."/>
            <person name="Birren B.W."/>
            <person name="Cuomo C.A."/>
            <person name="White T.C."/>
        </authorList>
    </citation>
    <scope>NUCLEOTIDE SEQUENCE [LARGE SCALE GENOMIC DNA]</scope>
    <source>
        <strain evidence="2">ATCC MYA-4604 / CBS 118893</strain>
    </source>
</reference>
<dbReference type="AlphaFoldDB" id="E4V0M2"/>